<keyword evidence="1" id="KW-0812">Transmembrane</keyword>
<dbReference type="GO" id="GO:0097588">
    <property type="term" value="P:archaeal or bacterial-type flagellum-dependent cell motility"/>
    <property type="evidence" value="ECO:0007669"/>
    <property type="project" value="InterPro"/>
</dbReference>
<dbReference type="PANTHER" id="PTHR35903">
    <property type="entry name" value="FLAGELLIN B1"/>
    <property type="match status" value="1"/>
</dbReference>
<dbReference type="InterPro" id="IPR002774">
    <property type="entry name" value="Flagellin_arc-type"/>
</dbReference>
<sequence length="220" mass="23199">MRTWSRARRGIVGIEAAIVLIAFVALNMGFYTTQRSKEVMSAGLSQASSSLEVDGSVLAVVDNQKKLECMVIPIRLSAGQKEVDLTPSKTAIALWVIDKAAFTNIYKNNSQAIPDLTESSAFSSDTDAQKYNITALCNGVGTNRDIGGVAVIWGPGSNGDNVLGPGEKVLVVINFTAVGIDSGLESYDVVKVEIKPPLGAALTIERTVPASLSAKIIDLG</sequence>
<keyword evidence="1" id="KW-0472">Membrane</keyword>
<proteinExistence type="predicted"/>
<dbReference type="PANTHER" id="PTHR35903:SF1">
    <property type="entry name" value="FLAGELLIN B1"/>
    <property type="match status" value="1"/>
</dbReference>
<dbReference type="AlphaFoldDB" id="A0A7C2ZNK9"/>
<organism evidence="2">
    <name type="scientific">Ignisphaera aggregans</name>
    <dbReference type="NCBI Taxonomy" id="334771"/>
    <lineage>
        <taxon>Archaea</taxon>
        <taxon>Thermoproteota</taxon>
        <taxon>Thermoprotei</taxon>
        <taxon>Desulfurococcales</taxon>
        <taxon>Desulfurococcaceae</taxon>
        <taxon>Ignisphaera</taxon>
    </lineage>
</organism>
<protein>
    <submittedName>
        <fullName evidence="2">Flagellin</fullName>
    </submittedName>
</protein>
<dbReference type="GO" id="GO:0005198">
    <property type="term" value="F:structural molecule activity"/>
    <property type="evidence" value="ECO:0007669"/>
    <property type="project" value="InterPro"/>
</dbReference>
<accession>A0A7C2ZNK9</accession>
<keyword evidence="2" id="KW-0966">Cell projection</keyword>
<dbReference type="Pfam" id="PF01917">
    <property type="entry name" value="Flagellin_arch-type"/>
    <property type="match status" value="1"/>
</dbReference>
<comment type="caution">
    <text evidence="2">The sequence shown here is derived from an EMBL/GenBank/DDBJ whole genome shotgun (WGS) entry which is preliminary data.</text>
</comment>
<gene>
    <name evidence="2" type="ORF">ENO77_01065</name>
</gene>
<feature type="transmembrane region" description="Helical" evidence="1">
    <location>
        <begin position="12"/>
        <end position="31"/>
    </location>
</feature>
<evidence type="ECO:0000256" key="1">
    <source>
        <dbReference type="SAM" id="Phobius"/>
    </source>
</evidence>
<dbReference type="EMBL" id="DSGT01000002">
    <property type="protein sequence ID" value="HEW52758.1"/>
    <property type="molecule type" value="Genomic_DNA"/>
</dbReference>
<reference evidence="2" key="1">
    <citation type="journal article" date="2020" name="mSystems">
        <title>Genome- and Community-Level Interaction Insights into Carbon Utilization and Element Cycling Functions of Hydrothermarchaeota in Hydrothermal Sediment.</title>
        <authorList>
            <person name="Zhou Z."/>
            <person name="Liu Y."/>
            <person name="Xu W."/>
            <person name="Pan J."/>
            <person name="Luo Z.H."/>
            <person name="Li M."/>
        </authorList>
    </citation>
    <scope>NUCLEOTIDE SEQUENCE [LARGE SCALE GENOMIC DNA]</scope>
    <source>
        <strain evidence="2">SpSt-16</strain>
    </source>
</reference>
<keyword evidence="2" id="KW-0969">Cilium</keyword>
<keyword evidence="1" id="KW-1133">Transmembrane helix</keyword>
<evidence type="ECO:0000313" key="2">
    <source>
        <dbReference type="EMBL" id="HEW52758.1"/>
    </source>
</evidence>
<keyword evidence="2" id="KW-0282">Flagellum</keyword>
<name>A0A7C2ZNK9_9CREN</name>